<dbReference type="InterPro" id="IPR035093">
    <property type="entry name" value="RelE/ParE_toxin_dom_sf"/>
</dbReference>
<evidence type="ECO:0000313" key="3">
    <source>
        <dbReference type="Proteomes" id="UP000566711"/>
    </source>
</evidence>
<dbReference type="Gene3D" id="3.30.2310.20">
    <property type="entry name" value="RelE-like"/>
    <property type="match status" value="1"/>
</dbReference>
<comment type="caution">
    <text evidence="2">The sequence shown here is derived from an EMBL/GenBank/DDBJ whole genome shotgun (WGS) entry which is preliminary data.</text>
</comment>
<dbReference type="Proteomes" id="UP000566711">
    <property type="component" value="Unassembled WGS sequence"/>
</dbReference>
<dbReference type="AlphaFoldDB" id="A0A7W2EJ10"/>
<dbReference type="RefSeq" id="WP_182219079.1">
    <property type="nucleotide sequence ID" value="NZ_JACEZS010000013.1"/>
</dbReference>
<gene>
    <name evidence="2" type="ORF">H3H36_15940</name>
</gene>
<reference evidence="2 3" key="1">
    <citation type="submission" date="2020-07" db="EMBL/GenBank/DDBJ databases">
        <title>Novel species isolated from subtropical streams in China.</title>
        <authorList>
            <person name="Lu H."/>
        </authorList>
    </citation>
    <scope>NUCLEOTIDE SEQUENCE [LARGE SCALE GENOMIC DNA]</scope>
    <source>
        <strain evidence="2 3">FT3S</strain>
    </source>
</reference>
<protein>
    <submittedName>
        <fullName evidence="2">Type II toxin-antitoxin system RelE/ParE family toxin</fullName>
    </submittedName>
</protein>
<dbReference type="InterPro" id="IPR007712">
    <property type="entry name" value="RelE/ParE_toxin"/>
</dbReference>
<sequence>MAQIELAPEIAEDYRILAYQAQYQVVDGPARIMEIVHAIDVLAHNPLIGRPAANGKRELVIGRRGHGYVALYRCVEAFDTVFVLAVRSQREAGYARSQSRPSRIRLKRPMSCISFVRQPAPPPPPPAFPPAAS</sequence>
<proteinExistence type="predicted"/>
<accession>A0A7W2EJ10</accession>
<keyword evidence="1" id="KW-1277">Toxin-antitoxin system</keyword>
<evidence type="ECO:0000313" key="2">
    <source>
        <dbReference type="EMBL" id="MBA5606847.1"/>
    </source>
</evidence>
<dbReference type="EMBL" id="JACEZS010000013">
    <property type="protein sequence ID" value="MBA5606847.1"/>
    <property type="molecule type" value="Genomic_DNA"/>
</dbReference>
<dbReference type="Pfam" id="PF05016">
    <property type="entry name" value="ParE_toxin"/>
    <property type="match status" value="1"/>
</dbReference>
<evidence type="ECO:0000256" key="1">
    <source>
        <dbReference type="ARBA" id="ARBA00022649"/>
    </source>
</evidence>
<organism evidence="2 3">
    <name type="scientific">Rugamonas fusca</name>
    <dbReference type="NCBI Taxonomy" id="2758568"/>
    <lineage>
        <taxon>Bacteria</taxon>
        <taxon>Pseudomonadati</taxon>
        <taxon>Pseudomonadota</taxon>
        <taxon>Betaproteobacteria</taxon>
        <taxon>Burkholderiales</taxon>
        <taxon>Oxalobacteraceae</taxon>
        <taxon>Telluria group</taxon>
        <taxon>Rugamonas</taxon>
    </lineage>
</organism>
<name>A0A7W2EJ10_9BURK</name>
<keyword evidence="3" id="KW-1185">Reference proteome</keyword>